<dbReference type="GO" id="GO:0000978">
    <property type="term" value="F:RNA polymerase II cis-regulatory region sequence-specific DNA binding"/>
    <property type="evidence" value="ECO:0007669"/>
    <property type="project" value="TreeGrafter"/>
</dbReference>
<dbReference type="eggNOG" id="ENOG502S8U1">
    <property type="taxonomic scope" value="Eukaryota"/>
</dbReference>
<evidence type="ECO:0000256" key="9">
    <source>
        <dbReference type="RuleBase" id="RU364144"/>
    </source>
</evidence>
<keyword evidence="6 9" id="KW-0804">Transcription</keyword>
<accession>A0A177AF04</accession>
<comment type="subcellular location">
    <subcellularLocation>
        <location evidence="1 9">Nucleus</location>
    </subcellularLocation>
</comment>
<dbReference type="PANTHER" id="PTHR13074:SF9">
    <property type="entry name" value="MEDIATOR OF RNA POLYMERASE II TRANSCRIPTION SUBUNIT 8"/>
    <property type="match status" value="1"/>
</dbReference>
<comment type="similarity">
    <text evidence="2 9">Belongs to the Mediator complex subunit 8 family.</text>
</comment>
<dbReference type="Gene3D" id="6.10.250.2610">
    <property type="match status" value="1"/>
</dbReference>
<dbReference type="AlphaFoldDB" id="A0A177AF04"/>
<dbReference type="GeneID" id="36286706"/>
<sequence>MTSLNSDEMRAIDQTRTRLDQLTKSIGALKNDILRSPVMPPIDSIQVHSTILAQSLKNITNHLCKHSDLFSQTVVYPSTNFPGRTQEGLVGQLLRKKLEPSAESWVEEGRALGKTENVGGGQDENLDELWSFAKEYVLPQVAKAAQLSRSSLDDIYAESDEEEEEAEEEGEEEGGEKKHAYGDGGSRNPAGISRDLNAITRFMTTGTATGN</sequence>
<gene>
    <name evidence="9 11" type="primary">MED8</name>
    <name evidence="11" type="ORF">VC83_03631</name>
</gene>
<organism evidence="11">
    <name type="scientific">Pseudogymnoascus destructans</name>
    <dbReference type="NCBI Taxonomy" id="655981"/>
    <lineage>
        <taxon>Eukaryota</taxon>
        <taxon>Fungi</taxon>
        <taxon>Dikarya</taxon>
        <taxon>Ascomycota</taxon>
        <taxon>Pezizomycotina</taxon>
        <taxon>Leotiomycetes</taxon>
        <taxon>Thelebolales</taxon>
        <taxon>Thelebolaceae</taxon>
        <taxon>Pseudogymnoascus</taxon>
    </lineage>
</organism>
<evidence type="ECO:0000256" key="1">
    <source>
        <dbReference type="ARBA" id="ARBA00004123"/>
    </source>
</evidence>
<keyword evidence="5 9" id="KW-0010">Activator</keyword>
<evidence type="ECO:0000256" key="10">
    <source>
        <dbReference type="SAM" id="MobiDB-lite"/>
    </source>
</evidence>
<feature type="compositionally biased region" description="Acidic residues" evidence="10">
    <location>
        <begin position="155"/>
        <end position="174"/>
    </location>
</feature>
<dbReference type="VEuPathDB" id="FungiDB:GMDG_07983"/>
<keyword evidence="4 9" id="KW-0805">Transcription regulation</keyword>
<name>A0A177AF04_9PEZI</name>
<dbReference type="EMBL" id="KV441391">
    <property type="protein sequence ID" value="OAF60696.1"/>
    <property type="molecule type" value="Genomic_DNA"/>
</dbReference>
<dbReference type="GO" id="GO:0016592">
    <property type="term" value="C:mediator complex"/>
    <property type="evidence" value="ECO:0007669"/>
    <property type="project" value="InterPro"/>
</dbReference>
<dbReference type="PANTHER" id="PTHR13074">
    <property type="entry name" value="MEDIATOR OF RNA POLYMERASE II TRANSCRIPTION SUBUNIT 8"/>
    <property type="match status" value="1"/>
</dbReference>
<dbReference type="RefSeq" id="XP_024325977.1">
    <property type="nucleotide sequence ID" value="XM_024467275.1"/>
</dbReference>
<dbReference type="Pfam" id="PF10232">
    <property type="entry name" value="Med8"/>
    <property type="match status" value="1"/>
</dbReference>
<dbReference type="GO" id="GO:0006357">
    <property type="term" value="P:regulation of transcription by RNA polymerase II"/>
    <property type="evidence" value="ECO:0007669"/>
    <property type="project" value="InterPro"/>
</dbReference>
<keyword evidence="7 9" id="KW-0539">Nucleus</keyword>
<protein>
    <recommendedName>
        <fullName evidence="3 9">Mediator of RNA polymerase II transcription subunit 8</fullName>
    </recommendedName>
    <alternativeName>
        <fullName evidence="8 9">Mediator complex subunit 8</fullName>
    </alternativeName>
</protein>
<comment type="subunit">
    <text evidence="9">Component of the Mediator complex.</text>
</comment>
<evidence type="ECO:0000313" key="11">
    <source>
        <dbReference type="EMBL" id="OAF60696.1"/>
    </source>
</evidence>
<dbReference type="Gene3D" id="1.20.58.1710">
    <property type="match status" value="1"/>
</dbReference>
<evidence type="ECO:0000256" key="5">
    <source>
        <dbReference type="ARBA" id="ARBA00023159"/>
    </source>
</evidence>
<evidence type="ECO:0000256" key="6">
    <source>
        <dbReference type="ARBA" id="ARBA00023163"/>
    </source>
</evidence>
<evidence type="ECO:0000256" key="8">
    <source>
        <dbReference type="ARBA" id="ARBA00031261"/>
    </source>
</evidence>
<evidence type="ECO:0000256" key="2">
    <source>
        <dbReference type="ARBA" id="ARBA00005716"/>
    </source>
</evidence>
<proteinExistence type="inferred from homology"/>
<dbReference type="InterPro" id="IPR019364">
    <property type="entry name" value="Mediatior_Med8_fun/met"/>
</dbReference>
<dbReference type="Proteomes" id="UP000077154">
    <property type="component" value="Unassembled WGS sequence"/>
</dbReference>
<comment type="function">
    <text evidence="9">Component of the Mediator complex, a coactivator involved in the regulated transcription of nearly all RNA polymerase II-dependent genes. Mediator functions as a bridge to convey information from gene-specific regulatory proteins to the basal RNA polymerase II transcription machinery. Mediator is recruited to promoters by direct interactions with regulatory proteins and serves as a scaffold for the assembly of a functional preinitiation complex with RNA polymerase II and the general transcription factors.</text>
</comment>
<evidence type="ECO:0000256" key="4">
    <source>
        <dbReference type="ARBA" id="ARBA00023015"/>
    </source>
</evidence>
<reference evidence="11" key="1">
    <citation type="submission" date="2016-03" db="EMBL/GenBank/DDBJ databases">
        <title>Updated assembly of Pseudogymnoascus destructans, the fungus causing white-nose syndrome of bats.</title>
        <authorList>
            <person name="Palmer J.M."/>
            <person name="Drees K.P."/>
            <person name="Foster J.T."/>
            <person name="Lindner D.L."/>
        </authorList>
    </citation>
    <scope>NUCLEOTIDE SEQUENCE [LARGE SCALE GENOMIC DNA]</scope>
    <source>
        <strain evidence="11">20631-21</strain>
    </source>
</reference>
<evidence type="ECO:0000256" key="3">
    <source>
        <dbReference type="ARBA" id="ARBA00020637"/>
    </source>
</evidence>
<dbReference type="GO" id="GO:0003712">
    <property type="term" value="F:transcription coregulator activity"/>
    <property type="evidence" value="ECO:0007669"/>
    <property type="project" value="InterPro"/>
</dbReference>
<dbReference type="OrthoDB" id="5329317at2759"/>
<evidence type="ECO:0000256" key="7">
    <source>
        <dbReference type="ARBA" id="ARBA00023242"/>
    </source>
</evidence>
<feature type="region of interest" description="Disordered" evidence="10">
    <location>
        <begin position="155"/>
        <end position="197"/>
    </location>
</feature>
<dbReference type="GO" id="GO:0070847">
    <property type="term" value="C:core mediator complex"/>
    <property type="evidence" value="ECO:0007669"/>
    <property type="project" value="TreeGrafter"/>
</dbReference>